<dbReference type="GeneID" id="41975272"/>
<keyword evidence="1" id="KW-0560">Oxidoreductase</keyword>
<feature type="domain" description="Enoyl reductase (ER)" evidence="4">
    <location>
        <begin position="22"/>
        <end position="346"/>
    </location>
</feature>
<gene>
    <name evidence="5" type="ORF">E0L32_007825</name>
</gene>
<dbReference type="InParanoid" id="A0A507AXD0"/>
<dbReference type="Pfam" id="PF16884">
    <property type="entry name" value="ADH_N_2"/>
    <property type="match status" value="1"/>
</dbReference>
<evidence type="ECO:0000313" key="6">
    <source>
        <dbReference type="Proteomes" id="UP000319257"/>
    </source>
</evidence>
<dbReference type="InterPro" id="IPR036291">
    <property type="entry name" value="NAD(P)-bd_dom_sf"/>
</dbReference>
<dbReference type="OrthoDB" id="809632at2759"/>
<reference evidence="5 6" key="1">
    <citation type="submission" date="2019-06" db="EMBL/GenBank/DDBJ databases">
        <title>Draft genome sequence of the filamentous fungus Phialemoniopsis curvata isolated from diesel fuel.</title>
        <authorList>
            <person name="Varaljay V.A."/>
            <person name="Lyon W.J."/>
            <person name="Crouch A.L."/>
            <person name="Drake C.E."/>
            <person name="Hollomon J.M."/>
            <person name="Nadeau L.J."/>
            <person name="Nunn H.S."/>
            <person name="Stevenson B.S."/>
            <person name="Bojanowski C.L."/>
            <person name="Crookes-Goodson W.J."/>
        </authorList>
    </citation>
    <scope>NUCLEOTIDE SEQUENCE [LARGE SCALE GENOMIC DNA]</scope>
    <source>
        <strain evidence="5 6">D216</strain>
    </source>
</reference>
<dbReference type="AlphaFoldDB" id="A0A507AXD0"/>
<evidence type="ECO:0000313" key="5">
    <source>
        <dbReference type="EMBL" id="TPX11406.1"/>
    </source>
</evidence>
<proteinExistence type="predicted"/>
<comment type="caution">
    <text evidence="5">The sequence shown here is derived from an EMBL/GenBank/DDBJ whole genome shotgun (WGS) entry which is preliminary data.</text>
</comment>
<dbReference type="PANTHER" id="PTHR43205">
    <property type="entry name" value="PROSTAGLANDIN REDUCTASE"/>
    <property type="match status" value="1"/>
</dbReference>
<dbReference type="RefSeq" id="XP_030993117.1">
    <property type="nucleotide sequence ID" value="XM_031142612.1"/>
</dbReference>
<dbReference type="CDD" id="cd05288">
    <property type="entry name" value="PGDH"/>
    <property type="match status" value="1"/>
</dbReference>
<keyword evidence="6" id="KW-1185">Reference proteome</keyword>
<dbReference type="PANTHER" id="PTHR43205:SF7">
    <property type="entry name" value="PROSTAGLANDIN REDUCTASE 1"/>
    <property type="match status" value="1"/>
</dbReference>
<name>A0A507AXD0_9PEZI</name>
<dbReference type="Gene3D" id="3.40.50.720">
    <property type="entry name" value="NAD(P)-binding Rossmann-like Domain"/>
    <property type="match status" value="1"/>
</dbReference>
<evidence type="ECO:0000259" key="4">
    <source>
        <dbReference type="SMART" id="SM00829"/>
    </source>
</evidence>
<dbReference type="InterPro" id="IPR020843">
    <property type="entry name" value="ER"/>
</dbReference>
<dbReference type="SMART" id="SM00829">
    <property type="entry name" value="PKS_ER"/>
    <property type="match status" value="1"/>
</dbReference>
<dbReference type="InterPro" id="IPR013149">
    <property type="entry name" value="ADH-like_C"/>
</dbReference>
<evidence type="ECO:0000256" key="2">
    <source>
        <dbReference type="ARBA" id="ARBA00069006"/>
    </source>
</evidence>
<dbReference type="FunFam" id="3.40.50.720:FF:000121">
    <property type="entry name" value="Prostaglandin reductase 2"/>
    <property type="match status" value="1"/>
</dbReference>
<organism evidence="5 6">
    <name type="scientific">Thyridium curvatum</name>
    <dbReference type="NCBI Taxonomy" id="1093900"/>
    <lineage>
        <taxon>Eukaryota</taxon>
        <taxon>Fungi</taxon>
        <taxon>Dikarya</taxon>
        <taxon>Ascomycota</taxon>
        <taxon>Pezizomycotina</taxon>
        <taxon>Sordariomycetes</taxon>
        <taxon>Sordariomycetidae</taxon>
        <taxon>Thyridiales</taxon>
        <taxon>Thyridiaceae</taxon>
        <taxon>Thyridium</taxon>
    </lineage>
</organism>
<dbReference type="SUPFAM" id="SSF51735">
    <property type="entry name" value="NAD(P)-binding Rossmann-fold domains"/>
    <property type="match status" value="1"/>
</dbReference>
<evidence type="ECO:0000256" key="1">
    <source>
        <dbReference type="ARBA" id="ARBA00023002"/>
    </source>
</evidence>
<protein>
    <recommendedName>
        <fullName evidence="2">Dehydrogenase FUB6</fullName>
    </recommendedName>
    <alternativeName>
        <fullName evidence="3">Fusaric acid biosynthesis protein 6</fullName>
    </alternativeName>
</protein>
<dbReference type="SUPFAM" id="SSF50129">
    <property type="entry name" value="GroES-like"/>
    <property type="match status" value="1"/>
</dbReference>
<dbReference type="GO" id="GO:0016628">
    <property type="term" value="F:oxidoreductase activity, acting on the CH-CH group of donors, NAD or NADP as acceptor"/>
    <property type="evidence" value="ECO:0007669"/>
    <property type="project" value="InterPro"/>
</dbReference>
<accession>A0A507AXD0</accession>
<evidence type="ECO:0000256" key="3">
    <source>
        <dbReference type="ARBA" id="ARBA00083301"/>
    </source>
</evidence>
<sequence>MAPISNQSFIYKKIPDIYLVPGEHLVVEDRPLDLETAPLDGGILIKVFYASFDPYIRDRTREPSQDDFIPPLIVDSPVESAVIGRVLRSETSKYQPDDLVMAFASPIAEYAVIKGGLLELAGVWKVENPYGLDISYFLGVLGMPGATAYEGLYRIGQPKKGETILVSAAAGPVGQLVGQLAKAEGLRVIGSAGSQAKVDYVVNDLGFDAAFNYKTEAPGAALQRLAPDGIDIFWDGVGGPLLDAALAAMKERGRVVSCGTMAIYHDKPQDMYGIKNFWLLPNRQIKMEGFIVDLAMDKYEAMIAKVAPLLASGQFKALQDVTVGIENAPEGLAAIFSGKNFGKGILKVADLDIE</sequence>
<dbReference type="InterPro" id="IPR041694">
    <property type="entry name" value="ADH_N_2"/>
</dbReference>
<dbReference type="InterPro" id="IPR011032">
    <property type="entry name" value="GroES-like_sf"/>
</dbReference>
<dbReference type="EMBL" id="SKBQ01000049">
    <property type="protein sequence ID" value="TPX11406.1"/>
    <property type="molecule type" value="Genomic_DNA"/>
</dbReference>
<dbReference type="Proteomes" id="UP000319257">
    <property type="component" value="Unassembled WGS sequence"/>
</dbReference>
<dbReference type="Pfam" id="PF00107">
    <property type="entry name" value="ADH_zinc_N"/>
    <property type="match status" value="1"/>
</dbReference>
<dbReference type="Gene3D" id="3.90.180.10">
    <property type="entry name" value="Medium-chain alcohol dehydrogenases, catalytic domain"/>
    <property type="match status" value="1"/>
</dbReference>
<dbReference type="InterPro" id="IPR045010">
    <property type="entry name" value="MDR_fam"/>
</dbReference>